<accession>A0ABY7CUC1</accession>
<dbReference type="GeneID" id="77801379"/>
<dbReference type="Proteomes" id="UP001164743">
    <property type="component" value="Chromosome 10A"/>
</dbReference>
<proteinExistence type="predicted"/>
<sequence>MNLQSLLEIDQVTLSAQRKQFLEFHLETSNPEERFYSFYNRVGLKALQAHLDALNDLEKKTL</sequence>
<gene>
    <name evidence="1" type="ORF">PtA15_10A320</name>
</gene>
<reference evidence="1" key="1">
    <citation type="submission" date="2022-10" db="EMBL/GenBank/DDBJ databases">
        <title>Puccinia triticina Genome sequencing and assembly.</title>
        <authorList>
            <person name="Li C."/>
        </authorList>
    </citation>
    <scope>NUCLEOTIDE SEQUENCE</scope>
    <source>
        <strain evidence="1">Pt15</strain>
    </source>
</reference>
<dbReference type="RefSeq" id="XP_053024453.1">
    <property type="nucleotide sequence ID" value="XM_053160484.1"/>
</dbReference>
<dbReference type="EMBL" id="CP110430">
    <property type="protein sequence ID" value="WAQ88898.1"/>
    <property type="molecule type" value="Genomic_DNA"/>
</dbReference>
<organism evidence="1 2">
    <name type="scientific">Puccinia triticina</name>
    <dbReference type="NCBI Taxonomy" id="208348"/>
    <lineage>
        <taxon>Eukaryota</taxon>
        <taxon>Fungi</taxon>
        <taxon>Dikarya</taxon>
        <taxon>Basidiomycota</taxon>
        <taxon>Pucciniomycotina</taxon>
        <taxon>Pucciniomycetes</taxon>
        <taxon>Pucciniales</taxon>
        <taxon>Pucciniaceae</taxon>
        <taxon>Puccinia</taxon>
    </lineage>
</organism>
<protein>
    <submittedName>
        <fullName evidence="1">Uncharacterized protein</fullName>
    </submittedName>
</protein>
<evidence type="ECO:0000313" key="1">
    <source>
        <dbReference type="EMBL" id="WAQ88898.1"/>
    </source>
</evidence>
<evidence type="ECO:0000313" key="2">
    <source>
        <dbReference type="Proteomes" id="UP001164743"/>
    </source>
</evidence>
<keyword evidence="2" id="KW-1185">Reference proteome</keyword>
<name>A0ABY7CUC1_9BASI</name>